<evidence type="ECO:0000313" key="1">
    <source>
        <dbReference type="EMBL" id="MPM00431.1"/>
    </source>
</evidence>
<organism evidence="1">
    <name type="scientific">bioreactor metagenome</name>
    <dbReference type="NCBI Taxonomy" id="1076179"/>
    <lineage>
        <taxon>unclassified sequences</taxon>
        <taxon>metagenomes</taxon>
        <taxon>ecological metagenomes</taxon>
    </lineage>
</organism>
<dbReference type="AlphaFoldDB" id="A0A644WAC2"/>
<accession>A0A644WAC2</accession>
<reference evidence="1" key="1">
    <citation type="submission" date="2019-08" db="EMBL/GenBank/DDBJ databases">
        <authorList>
            <person name="Kucharzyk K."/>
            <person name="Murdoch R.W."/>
            <person name="Higgins S."/>
            <person name="Loffler F."/>
        </authorList>
    </citation>
    <scope>NUCLEOTIDE SEQUENCE</scope>
</reference>
<protein>
    <recommendedName>
        <fullName evidence="2">Helicase/UvrB N-terminal domain-containing protein</fullName>
    </recommendedName>
</protein>
<dbReference type="EMBL" id="VSSQ01000730">
    <property type="protein sequence ID" value="MPM00431.1"/>
    <property type="molecule type" value="Genomic_DNA"/>
</dbReference>
<sequence length="429" mass="50330">MCGHGKTSWAIDYINQHPEKSFIYVTPLLNEVDRIKNNTDADFIEPEFIKGKRKLDHFNTLLGNGLNIATTHSTFSNSNAETISLLEQGDYILFLDEVLDVIIPYNDVVDDPAQKVKRGDIKLLKDKGLINVDEYGRVYWIGESYQDYKYSDVERMAKQGNLLFIDETLFLWEFPVEMFTAFKQVYVLTYLFRGSALCPFFQYHEIPYETMSVTKKDGTYMLTPYTGDDAEVDLYKQLITFNQDTEAKNYKASSLSKKWFKSNIRNSNSPAAKQMKNHLNNFFRNQCKAKSKDIMWTCVKDYYPYLKGAGYTEICKLTKEERRLPKRELDRLITRNSCFIAINARATNDFRDRSVLAYCHNMYLNPYIVKFFARKDIEFDEKSFALGCLIQWIWRSCIRDGKAIKLYLPSYRMRTLFGDWLCRDKSNSF</sequence>
<gene>
    <name evidence="1" type="ORF">SDC9_46655</name>
</gene>
<comment type="caution">
    <text evidence="1">The sequence shown here is derived from an EMBL/GenBank/DDBJ whole genome shotgun (WGS) entry which is preliminary data.</text>
</comment>
<proteinExistence type="predicted"/>
<name>A0A644WAC2_9ZZZZ</name>
<evidence type="ECO:0008006" key="2">
    <source>
        <dbReference type="Google" id="ProtNLM"/>
    </source>
</evidence>